<proteinExistence type="predicted"/>
<evidence type="ECO:0008006" key="3">
    <source>
        <dbReference type="Google" id="ProtNLM"/>
    </source>
</evidence>
<dbReference type="PANTHER" id="PTHR33112:SF10">
    <property type="entry name" value="TOL"/>
    <property type="match status" value="1"/>
</dbReference>
<reference evidence="1" key="1">
    <citation type="journal article" date="2022" name="bioRxiv">
        <title>Deciphering the potential niche of two novel black yeast fungi from a biological soil crust based on their genomes, phenotypes, and melanin regulation.</title>
        <authorList>
            <consortium name="DOE Joint Genome Institute"/>
            <person name="Carr E.C."/>
            <person name="Barton Q."/>
            <person name="Grambo S."/>
            <person name="Sullivan M."/>
            <person name="Renfro C.M."/>
            <person name="Kuo A."/>
            <person name="Pangilinan J."/>
            <person name="Lipzen A."/>
            <person name="Keymanesh K."/>
            <person name="Savage E."/>
            <person name="Barry K."/>
            <person name="Grigoriev I.V."/>
            <person name="Riekhof W.R."/>
            <person name="Harris S.S."/>
        </authorList>
    </citation>
    <scope>NUCLEOTIDE SEQUENCE</scope>
    <source>
        <strain evidence="1">JF 03-4F</strain>
    </source>
</reference>
<comment type="caution">
    <text evidence="1">The sequence shown here is derived from an EMBL/GenBank/DDBJ whole genome shotgun (WGS) entry which is preliminary data.</text>
</comment>
<dbReference type="AlphaFoldDB" id="A0AAN6DY05"/>
<evidence type="ECO:0000313" key="2">
    <source>
        <dbReference type="Proteomes" id="UP001203852"/>
    </source>
</evidence>
<dbReference type="Proteomes" id="UP001203852">
    <property type="component" value="Unassembled WGS sequence"/>
</dbReference>
<name>A0AAN6DY05_9EURO</name>
<organism evidence="1 2">
    <name type="scientific">Exophiala viscosa</name>
    <dbReference type="NCBI Taxonomy" id="2486360"/>
    <lineage>
        <taxon>Eukaryota</taxon>
        <taxon>Fungi</taxon>
        <taxon>Dikarya</taxon>
        <taxon>Ascomycota</taxon>
        <taxon>Pezizomycotina</taxon>
        <taxon>Eurotiomycetes</taxon>
        <taxon>Chaetothyriomycetidae</taxon>
        <taxon>Chaetothyriales</taxon>
        <taxon>Herpotrichiellaceae</taxon>
        <taxon>Exophiala</taxon>
    </lineage>
</organism>
<accession>A0AAN6DY05</accession>
<dbReference type="PANTHER" id="PTHR33112">
    <property type="entry name" value="DOMAIN PROTEIN, PUTATIVE-RELATED"/>
    <property type="match status" value="1"/>
</dbReference>
<keyword evidence="2" id="KW-1185">Reference proteome</keyword>
<sequence length="368" mass="41775">MRFALYRTTLQTASSKMMSVFSNASITLAAAGAIDSSGGLLSTFVPAMRGTGPDDEKIAVRIAHLHSLGRHDLLDNRGWTFQETALSQRIIIFTDRLLYWECSAISASEHGLLDDTKRPNAWRVQSLRNLRPQVADRDQLLHIWTRLAREYSTRKLTYEKDKIPALAGLTTFFQSLLHEEVVVGLWRKSIVEGLLWEVANLPRRFAWIPGIPSWSWLSVTAPIEYDEYLAIPIKWQGALIPTSDRGFYHHHLVGCRLLMIPATFEPEQEKADSDDIPHFRWHNGHFGIDYNPQIRHVYALEVAILEGKENVEKPELAYQDERVALLLLPIDQASMTFRRIGVLAPNEGPNDLLCKLLETAEEATVTIV</sequence>
<protein>
    <recommendedName>
        <fullName evidence="3">Heterokaryon incompatibility domain-containing protein</fullName>
    </recommendedName>
</protein>
<dbReference type="EMBL" id="MU404352">
    <property type="protein sequence ID" value="KAI1614696.1"/>
    <property type="molecule type" value="Genomic_DNA"/>
</dbReference>
<evidence type="ECO:0000313" key="1">
    <source>
        <dbReference type="EMBL" id="KAI1614696.1"/>
    </source>
</evidence>
<gene>
    <name evidence="1" type="ORF">EDD36DRAFT_493708</name>
</gene>